<keyword evidence="7" id="KW-0159">Chromosome partition</keyword>
<evidence type="ECO:0000256" key="12">
    <source>
        <dbReference type="ARBA" id="ARBA00023306"/>
    </source>
</evidence>
<keyword evidence="4 18" id="KW-0132">Cell division</keyword>
<dbReference type="CDD" id="cd01127">
    <property type="entry name" value="TrwB_TraG_TraD_VirD4"/>
    <property type="match status" value="1"/>
</dbReference>
<dbReference type="AlphaFoldDB" id="A0A3N0AQZ8"/>
<feature type="transmembrane region" description="Helical" evidence="16">
    <location>
        <begin position="180"/>
        <end position="201"/>
    </location>
</feature>
<dbReference type="GO" id="GO:0005886">
    <property type="term" value="C:plasma membrane"/>
    <property type="evidence" value="ECO:0007669"/>
    <property type="project" value="UniProtKB-SubCell"/>
</dbReference>
<feature type="compositionally biased region" description="Polar residues" evidence="15">
    <location>
        <begin position="15"/>
        <end position="24"/>
    </location>
</feature>
<feature type="transmembrane region" description="Helical" evidence="16">
    <location>
        <begin position="120"/>
        <end position="140"/>
    </location>
</feature>
<dbReference type="GO" id="GO:0007059">
    <property type="term" value="P:chromosome segregation"/>
    <property type="evidence" value="ECO:0007669"/>
    <property type="project" value="UniProtKB-KW"/>
</dbReference>
<dbReference type="EMBL" id="QICA01000014">
    <property type="protein sequence ID" value="RNL37277.1"/>
    <property type="molecule type" value="Genomic_DNA"/>
</dbReference>
<keyword evidence="12" id="KW-0131">Cell cycle</keyword>
<dbReference type="Gene3D" id="3.40.50.300">
    <property type="entry name" value="P-loop containing nucleotide triphosphate hydrolases"/>
    <property type="match status" value="1"/>
</dbReference>
<keyword evidence="5 16" id="KW-0812">Transmembrane</keyword>
<dbReference type="PANTHER" id="PTHR22683:SF41">
    <property type="entry name" value="DNA TRANSLOCASE FTSK"/>
    <property type="match status" value="1"/>
</dbReference>
<feature type="domain" description="FtsK" evidence="17">
    <location>
        <begin position="494"/>
        <end position="702"/>
    </location>
</feature>
<dbReference type="SUPFAM" id="SSF46785">
    <property type="entry name" value="Winged helix' DNA-binding domain"/>
    <property type="match status" value="1"/>
</dbReference>
<dbReference type="SMART" id="SM00843">
    <property type="entry name" value="Ftsk_gamma"/>
    <property type="match status" value="1"/>
</dbReference>
<evidence type="ECO:0000256" key="15">
    <source>
        <dbReference type="SAM" id="MobiDB-lite"/>
    </source>
</evidence>
<evidence type="ECO:0000256" key="8">
    <source>
        <dbReference type="ARBA" id="ARBA00022840"/>
    </source>
</evidence>
<evidence type="ECO:0000256" key="2">
    <source>
        <dbReference type="ARBA" id="ARBA00006474"/>
    </source>
</evidence>
<comment type="subcellular location">
    <subcellularLocation>
        <location evidence="1">Cell membrane</location>
        <topology evidence="1">Multi-pass membrane protein</topology>
    </subcellularLocation>
</comment>
<comment type="function">
    <text evidence="13">Essential cell division protein that coordinates cell division and chromosome segregation. The N-terminus is involved in assembly of the cell-division machinery. The C-terminus functions as a DNA motor that moves dsDNA in an ATP-dependent manner towards the dif recombination site, which is located within the replication terminus region. Required for activation of the Xer recombinase, allowing activation of chromosome unlinking by recombination.</text>
</comment>
<dbReference type="InterPro" id="IPR025199">
    <property type="entry name" value="FtsK_4TM"/>
</dbReference>
<evidence type="ECO:0000313" key="18">
    <source>
        <dbReference type="EMBL" id="RNL37277.1"/>
    </source>
</evidence>
<feature type="region of interest" description="Disordered" evidence="15">
    <location>
        <begin position="319"/>
        <end position="367"/>
    </location>
</feature>
<comment type="similarity">
    <text evidence="2">Belongs to the FtsK/SpoIIIE/SftA family.</text>
</comment>
<dbReference type="Pfam" id="PF17854">
    <property type="entry name" value="FtsK_alpha"/>
    <property type="match status" value="1"/>
</dbReference>
<evidence type="ECO:0000313" key="19">
    <source>
        <dbReference type="Proteomes" id="UP000278327"/>
    </source>
</evidence>
<evidence type="ECO:0000256" key="6">
    <source>
        <dbReference type="ARBA" id="ARBA00022741"/>
    </source>
</evidence>
<dbReference type="InterPro" id="IPR036390">
    <property type="entry name" value="WH_DNA-bd_sf"/>
</dbReference>
<dbReference type="PANTHER" id="PTHR22683">
    <property type="entry name" value="SPORULATION PROTEIN RELATED"/>
    <property type="match status" value="1"/>
</dbReference>
<dbReference type="InterPro" id="IPR041027">
    <property type="entry name" value="FtsK_alpha"/>
</dbReference>
<keyword evidence="3" id="KW-1003">Cell membrane</keyword>
<evidence type="ECO:0000259" key="17">
    <source>
        <dbReference type="PROSITE" id="PS50901"/>
    </source>
</evidence>
<feature type="region of interest" description="Disordered" evidence="15">
    <location>
        <begin position="227"/>
        <end position="275"/>
    </location>
</feature>
<feature type="transmembrane region" description="Helical" evidence="16">
    <location>
        <begin position="52"/>
        <end position="74"/>
    </location>
</feature>
<dbReference type="GO" id="GO:0051301">
    <property type="term" value="P:cell division"/>
    <property type="evidence" value="ECO:0007669"/>
    <property type="project" value="UniProtKB-KW"/>
</dbReference>
<dbReference type="InterPro" id="IPR027417">
    <property type="entry name" value="P-loop_NTPase"/>
</dbReference>
<dbReference type="PROSITE" id="PS50901">
    <property type="entry name" value="FTSK"/>
    <property type="match status" value="1"/>
</dbReference>
<feature type="compositionally biased region" description="Basic residues" evidence="15">
    <location>
        <begin position="340"/>
        <end position="351"/>
    </location>
</feature>
<gene>
    <name evidence="18" type="ORF">DMP10_08530</name>
</gene>
<proteinExistence type="inferred from homology"/>
<dbReference type="GO" id="GO:0003677">
    <property type="term" value="F:DNA binding"/>
    <property type="evidence" value="ECO:0007669"/>
    <property type="project" value="UniProtKB-KW"/>
</dbReference>
<dbReference type="Gene3D" id="3.30.980.40">
    <property type="match status" value="1"/>
</dbReference>
<evidence type="ECO:0000256" key="9">
    <source>
        <dbReference type="ARBA" id="ARBA00022989"/>
    </source>
</evidence>
<dbReference type="RefSeq" id="WP_117284010.1">
    <property type="nucleotide sequence ID" value="NZ_JAMTCE010000014.1"/>
</dbReference>
<name>A0A3N0AQZ8_9ACTN</name>
<dbReference type="InterPro" id="IPR002543">
    <property type="entry name" value="FtsK_dom"/>
</dbReference>
<evidence type="ECO:0000256" key="7">
    <source>
        <dbReference type="ARBA" id="ARBA00022829"/>
    </source>
</evidence>
<dbReference type="GO" id="GO:0005524">
    <property type="term" value="F:ATP binding"/>
    <property type="evidence" value="ECO:0007669"/>
    <property type="project" value="UniProtKB-UniRule"/>
</dbReference>
<dbReference type="InterPro" id="IPR018541">
    <property type="entry name" value="Ftsk_gamma"/>
</dbReference>
<evidence type="ECO:0000256" key="14">
    <source>
        <dbReference type="PROSITE-ProRule" id="PRU00289"/>
    </source>
</evidence>
<protein>
    <submittedName>
        <fullName evidence="18">Cell division protein FtsK</fullName>
    </submittedName>
</protein>
<dbReference type="InterPro" id="IPR036388">
    <property type="entry name" value="WH-like_DNA-bd_sf"/>
</dbReference>
<dbReference type="SUPFAM" id="SSF52540">
    <property type="entry name" value="P-loop containing nucleoside triphosphate hydrolases"/>
    <property type="match status" value="1"/>
</dbReference>
<sequence length="858" mass="91116">MARNTSTNKEKASAQKPSGNLSKSGTRKSAAARSRAVEVEPRILDDRTRRDIVGVGFIILGIVLFIAAAAPAGAIVTDFLSESLHVVFGVGCYIMPFFLVAIGGAVLYRMQSERMSLRVTLGLSLILVALLGIIALFTPTTGTGPAALFDRIALVTHGGYVGAALAWVGLTLFGPAISAILLIGVAIVGVIVIGFSISAFLEKVRARYDLDGEGAASLIPDAFGSMRRGRGKPPLTTMAESADLPPAAHGAPTARISLGEQPRRRSRGAAADTVSDAAVTRQLGAQKTDGLVPIQAPDPREVAEVEDISAMEPAAPMTRKLGRRRQEAEAAEREAAKTKPVSKKTAPKKKKEAPAQPISKDGFQLPPMTLLATGGARRGSTEEELRDVAAELQGTLEDFGVMASVVGWVEGPTVTLFKVDLPSGVRVSKVTNLTDDIALALAAPGVRIFAPIPGTNYVGIEVPNRNRQMVYLPDVLAAAGPGPLQVAIGEDVEGHAIVHDLAKMPHVLIAGTTGSGKSVEVNSMIMSILMRATPAEVRFIMVDPKRVEFAPYEGIPHLYVPVVTECREASSALSWAVAEMERRLKMFSKCGVRNIITFNEKARAAQAADEAAEKRGEEPPENPYGEPIPYIVIVIDELADLMMNVGKEVEFSISRIAQLARAAGIHLIIATQRPSTNVVTGLIKANITCRIGLTVASGIDSRVILDSTGAENLIGMGDMLLAKPEYPKPIRIQGPYIPDDEIAAVVAHLKSQGEPEYHSEILKTNVVTLGDSSPSGEGGSEADDPLLWEAADVVVSSDLGSTSNLQRRLKVGYARAGRIMDQLEEKGIVGPANGSRPREVLVDQMELETLKAFEAADE</sequence>
<evidence type="ECO:0000256" key="1">
    <source>
        <dbReference type="ARBA" id="ARBA00004651"/>
    </source>
</evidence>
<evidence type="ECO:0000256" key="5">
    <source>
        <dbReference type="ARBA" id="ARBA00022692"/>
    </source>
</evidence>
<dbReference type="Gene3D" id="1.10.10.10">
    <property type="entry name" value="Winged helix-like DNA-binding domain superfamily/Winged helix DNA-binding domain"/>
    <property type="match status" value="1"/>
</dbReference>
<accession>A0A3N0AQZ8</accession>
<dbReference type="Pfam" id="PF01580">
    <property type="entry name" value="FtsK_SpoIIIE"/>
    <property type="match status" value="1"/>
</dbReference>
<feature type="region of interest" description="Disordered" evidence="15">
    <location>
        <begin position="1"/>
        <end position="33"/>
    </location>
</feature>
<keyword evidence="6 14" id="KW-0547">Nucleotide-binding</keyword>
<feature type="transmembrane region" description="Helical" evidence="16">
    <location>
        <begin position="86"/>
        <end position="108"/>
    </location>
</feature>
<keyword evidence="10" id="KW-0238">DNA-binding</keyword>
<keyword evidence="8 14" id="KW-0067">ATP-binding</keyword>
<dbReference type="Proteomes" id="UP000278327">
    <property type="component" value="Unassembled WGS sequence"/>
</dbReference>
<feature type="transmembrane region" description="Helical" evidence="16">
    <location>
        <begin position="152"/>
        <end position="173"/>
    </location>
</feature>
<evidence type="ECO:0000256" key="13">
    <source>
        <dbReference type="ARBA" id="ARBA00024986"/>
    </source>
</evidence>
<organism evidence="18 19">
    <name type="scientific">Adlercreutzia equolifaciens subsp. celatus DSM 18785</name>
    <dbReference type="NCBI Taxonomy" id="1121021"/>
    <lineage>
        <taxon>Bacteria</taxon>
        <taxon>Bacillati</taxon>
        <taxon>Actinomycetota</taxon>
        <taxon>Coriobacteriia</taxon>
        <taxon>Eggerthellales</taxon>
        <taxon>Eggerthellaceae</taxon>
        <taxon>Adlercreutzia</taxon>
    </lineage>
</organism>
<keyword evidence="9 16" id="KW-1133">Transmembrane helix</keyword>
<keyword evidence="19" id="KW-1185">Reference proteome</keyword>
<evidence type="ECO:0000256" key="4">
    <source>
        <dbReference type="ARBA" id="ARBA00022618"/>
    </source>
</evidence>
<dbReference type="InterPro" id="IPR050206">
    <property type="entry name" value="FtsK/SpoIIIE/SftA"/>
</dbReference>
<evidence type="ECO:0000256" key="10">
    <source>
        <dbReference type="ARBA" id="ARBA00023125"/>
    </source>
</evidence>
<dbReference type="Pfam" id="PF13491">
    <property type="entry name" value="FtsK_4TM"/>
    <property type="match status" value="1"/>
</dbReference>
<feature type="compositionally biased region" description="Basic and acidic residues" evidence="15">
    <location>
        <begin position="324"/>
        <end position="337"/>
    </location>
</feature>
<reference evidence="18 19" key="1">
    <citation type="journal article" date="2019" name="Microbiol. Resour. Announc.">
        <title>Draft Genome Sequences of Type Strains of Gordonibacter faecihominis, Paraeggerthella hongkongensis, Parvibacter caecicola,Slackia equolifaciens, Slackia faecicanis, and Slackia isoflavoniconvertens.</title>
        <authorList>
            <person name="Danylec N."/>
            <person name="Stoll D.A."/>
            <person name="Dotsch A."/>
            <person name="Huch M."/>
        </authorList>
    </citation>
    <scope>NUCLEOTIDE SEQUENCE [LARGE SCALE GENOMIC DNA]</scope>
    <source>
        <strain evidence="18 19">DSM 18785</strain>
    </source>
</reference>
<dbReference type="Pfam" id="PF09397">
    <property type="entry name" value="FtsK_gamma"/>
    <property type="match status" value="1"/>
</dbReference>
<evidence type="ECO:0000256" key="16">
    <source>
        <dbReference type="SAM" id="Phobius"/>
    </source>
</evidence>
<keyword evidence="11 16" id="KW-0472">Membrane</keyword>
<feature type="binding site" evidence="14">
    <location>
        <begin position="511"/>
        <end position="518"/>
    </location>
    <ligand>
        <name>ATP</name>
        <dbReference type="ChEBI" id="CHEBI:30616"/>
    </ligand>
</feature>
<evidence type="ECO:0000256" key="11">
    <source>
        <dbReference type="ARBA" id="ARBA00023136"/>
    </source>
</evidence>
<evidence type="ECO:0000256" key="3">
    <source>
        <dbReference type="ARBA" id="ARBA00022475"/>
    </source>
</evidence>
<comment type="caution">
    <text evidence="18">The sequence shown here is derived from an EMBL/GenBank/DDBJ whole genome shotgun (WGS) entry which is preliminary data.</text>
</comment>